<protein>
    <submittedName>
        <fullName evidence="2">Uncharacterized protein</fullName>
    </submittedName>
</protein>
<dbReference type="RefSeq" id="WP_148338156.1">
    <property type="nucleotide sequence ID" value="NZ_LR699119.1"/>
</dbReference>
<dbReference type="Proteomes" id="UP000324194">
    <property type="component" value="Chromosome 1"/>
</dbReference>
<dbReference type="EMBL" id="LR699119">
    <property type="protein sequence ID" value="VVC75132.1"/>
    <property type="molecule type" value="Genomic_DNA"/>
</dbReference>
<accession>A0A5E4PF48</accession>
<proteinExistence type="predicted"/>
<evidence type="ECO:0000313" key="2">
    <source>
        <dbReference type="EMBL" id="VVC75132.1"/>
    </source>
</evidence>
<evidence type="ECO:0000256" key="1">
    <source>
        <dbReference type="SAM" id="MobiDB-lite"/>
    </source>
</evidence>
<evidence type="ECO:0000313" key="3">
    <source>
        <dbReference type="Proteomes" id="UP000324194"/>
    </source>
</evidence>
<feature type="compositionally biased region" description="Basic and acidic residues" evidence="1">
    <location>
        <begin position="10"/>
        <end position="31"/>
    </location>
</feature>
<dbReference type="AlphaFoldDB" id="A0A5E4PF48"/>
<feature type="region of interest" description="Disordered" evidence="1">
    <location>
        <begin position="1"/>
        <end position="39"/>
    </location>
</feature>
<feature type="region of interest" description="Disordered" evidence="1">
    <location>
        <begin position="374"/>
        <end position="399"/>
    </location>
</feature>
<organism evidence="2 3">
    <name type="scientific">Aquicella siphonis</name>
    <dbReference type="NCBI Taxonomy" id="254247"/>
    <lineage>
        <taxon>Bacteria</taxon>
        <taxon>Pseudomonadati</taxon>
        <taxon>Pseudomonadota</taxon>
        <taxon>Gammaproteobacteria</taxon>
        <taxon>Legionellales</taxon>
        <taxon>Coxiellaceae</taxon>
        <taxon>Aquicella</taxon>
    </lineage>
</organism>
<name>A0A5E4PF48_9COXI</name>
<gene>
    <name evidence="2" type="ORF">AQUSIP_04090</name>
</gene>
<sequence>MLRRIFGWNQEEKKPDEKPLKRAIPQKRDKPLWIPDGKGGYVKSTTSTAAALMSLAVTQPQDPLPQSYIKEFEPDAGLPQANTRVQAVQSSAVRMDRDEPAQPGEPDHGQVVTSLDALGGYQEQLVKQGAELQVTLEKWKREKEKIIGDDMDLQRYASVKKINANHSVVHGIRAFFENLFEALKADLEPASDELHDLLEKTHAAVQSLCNELHDLSQALKDGNKSAHERHKICIDMCNISMEITEDMIKLVDNIQAELNHCLRWEKISEKAAVQLIALAILIVTKIPVPEMDFNFSSSYRNFLYNEIEQEKVAIDRFETDVKGALRRAMALVTAEERDWTADKNQSPAATPVLSQNTSLQSSLDGLSRLFSSPATPDQTVIQGHDDESSRLLPSLTNKC</sequence>
<keyword evidence="3" id="KW-1185">Reference proteome</keyword>
<dbReference type="KEGG" id="asip:AQUSIP_04090"/>
<reference evidence="2 3" key="1">
    <citation type="submission" date="2019-08" db="EMBL/GenBank/DDBJ databases">
        <authorList>
            <person name="Guy L."/>
        </authorList>
    </citation>
    <scope>NUCLEOTIDE SEQUENCE [LARGE SCALE GENOMIC DNA]</scope>
    <source>
        <strain evidence="2 3">SGT-108</strain>
    </source>
</reference>